<proteinExistence type="predicted"/>
<dbReference type="EMBL" id="BLIO01000001">
    <property type="protein sequence ID" value="GFE16394.1"/>
    <property type="molecule type" value="Genomic_DNA"/>
</dbReference>
<organism evidence="2 3">
    <name type="scientific">Streptomyces glebosus</name>
    <dbReference type="NCBI Taxonomy" id="249580"/>
    <lineage>
        <taxon>Bacteria</taxon>
        <taxon>Bacillati</taxon>
        <taxon>Actinomycetota</taxon>
        <taxon>Actinomycetes</taxon>
        <taxon>Kitasatosporales</taxon>
        <taxon>Streptomycetaceae</taxon>
        <taxon>Streptomyces</taxon>
    </lineage>
</organism>
<dbReference type="Proteomes" id="UP000430079">
    <property type="component" value="Unassembled WGS sequence"/>
</dbReference>
<keyword evidence="3" id="KW-1185">Reference proteome</keyword>
<name>A0A640SZR3_9ACTN</name>
<evidence type="ECO:0000313" key="2">
    <source>
        <dbReference type="EMBL" id="GFE16394.1"/>
    </source>
</evidence>
<feature type="compositionally biased region" description="Basic and acidic residues" evidence="1">
    <location>
        <begin position="15"/>
        <end position="29"/>
    </location>
</feature>
<gene>
    <name evidence="2" type="ORF">Sgleb_44410</name>
</gene>
<comment type="caution">
    <text evidence="2">The sequence shown here is derived from an EMBL/GenBank/DDBJ whole genome shotgun (WGS) entry which is preliminary data.</text>
</comment>
<feature type="region of interest" description="Disordered" evidence="1">
    <location>
        <begin position="1"/>
        <end position="50"/>
    </location>
</feature>
<evidence type="ECO:0000313" key="3">
    <source>
        <dbReference type="Proteomes" id="UP000430079"/>
    </source>
</evidence>
<sequence length="74" mass="8245">MARKDADPDSSGARHRGDVSESVADHGTNDEVADEQLEHERAEDGDSETLVLLRARVHEDYARRQQYGPLGRSL</sequence>
<reference evidence="2 3" key="1">
    <citation type="submission" date="2019-12" db="EMBL/GenBank/DDBJ databases">
        <title>Whole genome shotgun sequence of Streptomyces hygroscopicus subsp. glebosus NBRC 13786.</title>
        <authorList>
            <person name="Ichikawa N."/>
            <person name="Kimura A."/>
            <person name="Kitahashi Y."/>
            <person name="Komaki H."/>
            <person name="Tamura T."/>
        </authorList>
    </citation>
    <scope>NUCLEOTIDE SEQUENCE [LARGE SCALE GENOMIC DNA]</scope>
    <source>
        <strain evidence="2 3">NBRC 13786</strain>
    </source>
</reference>
<dbReference type="AlphaFoldDB" id="A0A640SZR3"/>
<evidence type="ECO:0000256" key="1">
    <source>
        <dbReference type="SAM" id="MobiDB-lite"/>
    </source>
</evidence>
<accession>A0A640SZR3</accession>
<protein>
    <submittedName>
        <fullName evidence="2">Uncharacterized protein</fullName>
    </submittedName>
</protein>